<evidence type="ECO:0000313" key="2">
    <source>
        <dbReference type="Proteomes" id="UP001054889"/>
    </source>
</evidence>
<name>A0AAV5C6S0_ELECO</name>
<organism evidence="1 2">
    <name type="scientific">Eleusine coracana subsp. coracana</name>
    <dbReference type="NCBI Taxonomy" id="191504"/>
    <lineage>
        <taxon>Eukaryota</taxon>
        <taxon>Viridiplantae</taxon>
        <taxon>Streptophyta</taxon>
        <taxon>Embryophyta</taxon>
        <taxon>Tracheophyta</taxon>
        <taxon>Spermatophyta</taxon>
        <taxon>Magnoliopsida</taxon>
        <taxon>Liliopsida</taxon>
        <taxon>Poales</taxon>
        <taxon>Poaceae</taxon>
        <taxon>PACMAD clade</taxon>
        <taxon>Chloridoideae</taxon>
        <taxon>Cynodonteae</taxon>
        <taxon>Eleusininae</taxon>
        <taxon>Eleusine</taxon>
    </lineage>
</organism>
<keyword evidence="2" id="KW-1185">Reference proteome</keyword>
<evidence type="ECO:0000313" key="1">
    <source>
        <dbReference type="EMBL" id="GJM93859.1"/>
    </source>
</evidence>
<dbReference type="PANTHER" id="PTHR33116">
    <property type="entry name" value="REVERSE TRANSCRIPTASE ZINC-BINDING DOMAIN-CONTAINING PROTEIN-RELATED-RELATED"/>
    <property type="match status" value="1"/>
</dbReference>
<protein>
    <submittedName>
        <fullName evidence="1">Uncharacterized protein</fullName>
    </submittedName>
</protein>
<reference evidence="1" key="2">
    <citation type="submission" date="2021-12" db="EMBL/GenBank/DDBJ databases">
        <title>Resequencing data analysis of finger millet.</title>
        <authorList>
            <person name="Hatakeyama M."/>
            <person name="Aluri S."/>
            <person name="Balachadran M.T."/>
            <person name="Sivarajan S.R."/>
            <person name="Poveda L."/>
            <person name="Shimizu-Inatsugi R."/>
            <person name="Schlapbach R."/>
            <person name="Sreeman S.M."/>
            <person name="Shimizu K.K."/>
        </authorList>
    </citation>
    <scope>NUCLEOTIDE SEQUENCE</scope>
</reference>
<accession>A0AAV5C6S0</accession>
<proteinExistence type="predicted"/>
<gene>
    <name evidence="1" type="primary">ga10451</name>
    <name evidence="1" type="ORF">PR202_ga10451</name>
</gene>
<reference evidence="1" key="1">
    <citation type="journal article" date="2018" name="DNA Res.">
        <title>Multiple hybrid de novo genome assembly of finger millet, an orphan allotetraploid crop.</title>
        <authorList>
            <person name="Hatakeyama M."/>
            <person name="Aluri S."/>
            <person name="Balachadran M.T."/>
            <person name="Sivarajan S.R."/>
            <person name="Patrignani A."/>
            <person name="Gruter S."/>
            <person name="Poveda L."/>
            <person name="Shimizu-Inatsugi R."/>
            <person name="Baeten J."/>
            <person name="Francoijs K.J."/>
            <person name="Nataraja K.N."/>
            <person name="Reddy Y.A.N."/>
            <person name="Phadnis S."/>
            <person name="Ravikumar R.L."/>
            <person name="Schlapbach R."/>
            <person name="Sreeman S.M."/>
            <person name="Shimizu K.K."/>
        </authorList>
    </citation>
    <scope>NUCLEOTIDE SEQUENCE</scope>
</reference>
<dbReference type="AlphaFoldDB" id="A0AAV5C6S0"/>
<comment type="caution">
    <text evidence="1">The sequence shown here is derived from an EMBL/GenBank/DDBJ whole genome shotgun (WGS) entry which is preliminary data.</text>
</comment>
<dbReference type="EMBL" id="BQKI01000004">
    <property type="protein sequence ID" value="GJM93859.1"/>
    <property type="molecule type" value="Genomic_DNA"/>
</dbReference>
<dbReference type="Proteomes" id="UP001054889">
    <property type="component" value="Unassembled WGS sequence"/>
</dbReference>
<dbReference type="PANTHER" id="PTHR33116:SF86">
    <property type="entry name" value="REVERSE TRANSCRIPTASE DOMAIN-CONTAINING PROTEIN"/>
    <property type="match status" value="1"/>
</dbReference>
<sequence>MPATQRSAERVARILDDYNRGSGQPVNKQKSVIFFSTNCPEETRRMVYDVLQIETEALGEKYLGLLTAAGAEEDGTFDYVAGRIWGFVNGWGENTLSCAGREVLIKANAQAVPTYPMSCVKLLNKVCDKIRTYISNYWWGSAVDSHKTHWQKWSKLTLPKAQGRMGFHDLQLFNKAMLDKQGWRLMTRPKALYTWVIKGKYYPHGNFMSAKQKRNNCETWKAMMHGRDVLKRGMIRRVGPGNSIDIWEDNWIQGIGVLKPRVHLEEVTIRRVYDLFIPGTRVWNVPRVNESFILMDAEEVLKIKPVSSWDEDLWAWAYEKHGCYSVRSAYRVLKEDQ</sequence>